<dbReference type="Proteomes" id="UP001207468">
    <property type="component" value="Unassembled WGS sequence"/>
</dbReference>
<accession>A0ACC0UA01</accession>
<proteinExistence type="predicted"/>
<dbReference type="EMBL" id="JAGFNK010000107">
    <property type="protein sequence ID" value="KAI9507912.1"/>
    <property type="molecule type" value="Genomic_DNA"/>
</dbReference>
<evidence type="ECO:0000313" key="1">
    <source>
        <dbReference type="EMBL" id="KAI9507912.1"/>
    </source>
</evidence>
<organism evidence="1 2">
    <name type="scientific">Russula earlei</name>
    <dbReference type="NCBI Taxonomy" id="71964"/>
    <lineage>
        <taxon>Eukaryota</taxon>
        <taxon>Fungi</taxon>
        <taxon>Dikarya</taxon>
        <taxon>Basidiomycota</taxon>
        <taxon>Agaricomycotina</taxon>
        <taxon>Agaricomycetes</taxon>
        <taxon>Russulales</taxon>
        <taxon>Russulaceae</taxon>
        <taxon>Russula</taxon>
    </lineage>
</organism>
<protein>
    <submittedName>
        <fullName evidence="1">Uncharacterized protein</fullName>
    </submittedName>
</protein>
<gene>
    <name evidence="1" type="ORF">F5148DRAFT_45991</name>
</gene>
<name>A0ACC0UA01_9AGAM</name>
<evidence type="ECO:0000313" key="2">
    <source>
        <dbReference type="Proteomes" id="UP001207468"/>
    </source>
</evidence>
<keyword evidence="2" id="KW-1185">Reference proteome</keyword>
<comment type="caution">
    <text evidence="1">The sequence shown here is derived from an EMBL/GenBank/DDBJ whole genome shotgun (WGS) entry which is preliminary data.</text>
</comment>
<sequence>MRACISRSEACHVGASERCTSWKRRVARRCWNDIVAYLRFIFMRIREREQSGVMRWPAGTEAVGKCLDGWERKGALDFLWSGARGTSQPLSRRRCQCMARWGHFPSRNASPEDVFGTMGINTSTKGDATLPPASRSHKECALISGRRNLSLDSVTLDRSFFTCLTPERMEKISDGRKRFDGRGRLGNVIGVPGPSDGPTAGGPSSS</sequence>
<reference evidence="1" key="1">
    <citation type="submission" date="2021-03" db="EMBL/GenBank/DDBJ databases">
        <title>Evolutionary priming and transition to the ectomycorrhizal habit in an iconic lineage of mushroom-forming fungi: is preadaptation a requirement?</title>
        <authorList>
            <consortium name="DOE Joint Genome Institute"/>
            <person name="Looney B.P."/>
            <person name="Miyauchi S."/>
            <person name="Morin E."/>
            <person name="Drula E."/>
            <person name="Courty P.E."/>
            <person name="Chicoki N."/>
            <person name="Fauchery L."/>
            <person name="Kohler A."/>
            <person name="Kuo A."/>
            <person name="LaButti K."/>
            <person name="Pangilinan J."/>
            <person name="Lipzen A."/>
            <person name="Riley R."/>
            <person name="Andreopoulos W."/>
            <person name="He G."/>
            <person name="Johnson J."/>
            <person name="Barry K.W."/>
            <person name="Grigoriev I.V."/>
            <person name="Nagy L."/>
            <person name="Hibbett D."/>
            <person name="Henrissat B."/>
            <person name="Matheny P.B."/>
            <person name="Labbe J."/>
            <person name="Martin A.F."/>
        </authorList>
    </citation>
    <scope>NUCLEOTIDE SEQUENCE</scope>
    <source>
        <strain evidence="1">BPL698</strain>
    </source>
</reference>